<protein>
    <submittedName>
        <fullName evidence="8">Prolipoprotein diacylglyceryltransferase</fullName>
    </submittedName>
</protein>
<keyword evidence="9" id="KW-1185">Reference proteome</keyword>
<organism evidence="8 9">
    <name type="scientific">Nonomuraea pusilla</name>
    <dbReference type="NCBI Taxonomy" id="46177"/>
    <lineage>
        <taxon>Bacteria</taxon>
        <taxon>Bacillati</taxon>
        <taxon>Actinomycetota</taxon>
        <taxon>Actinomycetes</taxon>
        <taxon>Streptosporangiales</taxon>
        <taxon>Streptosporangiaceae</taxon>
        <taxon>Nonomuraea</taxon>
    </lineage>
</organism>
<keyword evidence="5 7" id="KW-1133">Transmembrane helix</keyword>
<sequence>MQYHEGSVVPYYEIQAASYDQVRAAQHYEVQVGSHYQVHAAPHYEVHVASFDGVPVVPYHEIFVGLGVFAAAVVFVWEARRRGALNEQSLVAVAGALVGGAIGMRLAGWLETLDLSDLWLYGSRSVLGGLTGAYVGVLVAKRVIRYKERTGDLFAPAVALGMAIGRVGCHLTEAPGRPTDLPWGVHAPPSTPECPGCLTGQAMHPSFVYEIVFQLAAFGWLLWARRRLTQPGELFTLYLAGYAVFRFLVEFTRANEILWLGLTGPQCFLVPGLTLLAARLAYGWRRGYYAPLLVRKVFA</sequence>
<evidence type="ECO:0000256" key="2">
    <source>
        <dbReference type="ARBA" id="ARBA00022475"/>
    </source>
</evidence>
<feature type="transmembrane region" description="Helical" evidence="7">
    <location>
        <begin position="119"/>
        <end position="139"/>
    </location>
</feature>
<feature type="transmembrane region" description="Helical" evidence="7">
    <location>
        <begin position="89"/>
        <end position="107"/>
    </location>
</feature>
<dbReference type="GO" id="GO:0005886">
    <property type="term" value="C:plasma membrane"/>
    <property type="evidence" value="ECO:0007669"/>
    <property type="project" value="InterPro"/>
</dbReference>
<reference evidence="8 9" key="1">
    <citation type="submission" date="2016-10" db="EMBL/GenBank/DDBJ databases">
        <authorList>
            <person name="de Groot N.N."/>
        </authorList>
    </citation>
    <scope>NUCLEOTIDE SEQUENCE [LARGE SCALE GENOMIC DNA]</scope>
    <source>
        <strain evidence="8 9">DSM 43357</strain>
    </source>
</reference>
<evidence type="ECO:0000256" key="1">
    <source>
        <dbReference type="ARBA" id="ARBA00007150"/>
    </source>
</evidence>
<keyword evidence="4 7" id="KW-0812">Transmembrane</keyword>
<keyword evidence="3 8" id="KW-0808">Transferase</keyword>
<feature type="transmembrane region" description="Helical" evidence="7">
    <location>
        <begin position="235"/>
        <end position="251"/>
    </location>
</feature>
<gene>
    <name evidence="8" type="ORF">SAMN05660976_02476</name>
</gene>
<keyword evidence="8" id="KW-0449">Lipoprotein</keyword>
<keyword evidence="6 7" id="KW-0472">Membrane</keyword>
<keyword evidence="2" id="KW-1003">Cell membrane</keyword>
<dbReference type="Proteomes" id="UP000198953">
    <property type="component" value="Unassembled WGS sequence"/>
</dbReference>
<evidence type="ECO:0000256" key="7">
    <source>
        <dbReference type="SAM" id="Phobius"/>
    </source>
</evidence>
<evidence type="ECO:0000256" key="4">
    <source>
        <dbReference type="ARBA" id="ARBA00022692"/>
    </source>
</evidence>
<evidence type="ECO:0000313" key="8">
    <source>
        <dbReference type="EMBL" id="SEL44859.1"/>
    </source>
</evidence>
<dbReference type="PANTHER" id="PTHR30589:SF0">
    <property type="entry name" value="PHOSPHATIDYLGLYCEROL--PROLIPOPROTEIN DIACYLGLYCERYL TRANSFERASE"/>
    <property type="match status" value="1"/>
</dbReference>
<dbReference type="GO" id="GO:0042158">
    <property type="term" value="P:lipoprotein biosynthetic process"/>
    <property type="evidence" value="ECO:0007669"/>
    <property type="project" value="InterPro"/>
</dbReference>
<comment type="similarity">
    <text evidence="1">Belongs to the Lgt family.</text>
</comment>
<evidence type="ECO:0000256" key="6">
    <source>
        <dbReference type="ARBA" id="ARBA00023136"/>
    </source>
</evidence>
<proteinExistence type="inferred from homology"/>
<evidence type="ECO:0000256" key="5">
    <source>
        <dbReference type="ARBA" id="ARBA00022989"/>
    </source>
</evidence>
<dbReference type="EMBL" id="FOBF01000005">
    <property type="protein sequence ID" value="SEL44859.1"/>
    <property type="molecule type" value="Genomic_DNA"/>
</dbReference>
<feature type="transmembrane region" description="Helical" evidence="7">
    <location>
        <begin position="206"/>
        <end position="223"/>
    </location>
</feature>
<dbReference type="RefSeq" id="WP_256256911.1">
    <property type="nucleotide sequence ID" value="NZ_FOBF01000005.1"/>
</dbReference>
<dbReference type="AlphaFoldDB" id="A0A1H7QAK2"/>
<feature type="transmembrane region" description="Helical" evidence="7">
    <location>
        <begin position="257"/>
        <end position="278"/>
    </location>
</feature>
<dbReference type="InterPro" id="IPR001640">
    <property type="entry name" value="Lgt"/>
</dbReference>
<accession>A0A1H7QAK2</accession>
<evidence type="ECO:0000256" key="3">
    <source>
        <dbReference type="ARBA" id="ARBA00022679"/>
    </source>
</evidence>
<feature type="transmembrane region" description="Helical" evidence="7">
    <location>
        <begin position="57"/>
        <end position="77"/>
    </location>
</feature>
<dbReference type="STRING" id="46177.SAMN05660976_02476"/>
<name>A0A1H7QAK2_9ACTN</name>
<evidence type="ECO:0000313" key="9">
    <source>
        <dbReference type="Proteomes" id="UP000198953"/>
    </source>
</evidence>
<dbReference type="Pfam" id="PF01790">
    <property type="entry name" value="LGT"/>
    <property type="match status" value="1"/>
</dbReference>
<dbReference type="PANTHER" id="PTHR30589">
    <property type="entry name" value="PROLIPOPROTEIN DIACYLGLYCERYL TRANSFERASE"/>
    <property type="match status" value="1"/>
</dbReference>
<dbReference type="GO" id="GO:0008961">
    <property type="term" value="F:phosphatidylglycerol-prolipoprotein diacylglyceryl transferase activity"/>
    <property type="evidence" value="ECO:0007669"/>
    <property type="project" value="InterPro"/>
</dbReference>